<proteinExistence type="predicted"/>
<sequence>MNEKLFTCPCCGYKTLEERYNYETCLICKWMDDDIQEDFPDLKGGANEESLREAQKNFKEIGKCSKLLLHRESAPISQYEKDKDWKSLEQE</sequence>
<reference evidence="2 3" key="1">
    <citation type="journal article" date="2003" name="Int. J. Syst. Evol. Microbiol.">
        <title>Bacillus nealsonii sp. nov., isolated from a spacecraft-assembly facility, whose spores are gamma-radiation resistant.</title>
        <authorList>
            <person name="Venkateswaran K."/>
            <person name="Kempf M."/>
            <person name="Chen F."/>
            <person name="Satomi M."/>
            <person name="Nicholson W."/>
            <person name="Kern R."/>
        </authorList>
    </citation>
    <scope>NUCLEOTIDE SEQUENCE [LARGE SCALE GENOMIC DNA]</scope>
    <source>
        <strain evidence="2 3">FO-92</strain>
    </source>
</reference>
<evidence type="ECO:0000313" key="3">
    <source>
        <dbReference type="Proteomes" id="UP000233375"/>
    </source>
</evidence>
<name>A0A2N0YZI3_9BACI</name>
<dbReference type="AlphaFoldDB" id="A0A2N0YZI3"/>
<evidence type="ECO:0000259" key="1">
    <source>
        <dbReference type="Pfam" id="PF14206"/>
    </source>
</evidence>
<comment type="caution">
    <text evidence="2">The sequence shown here is derived from an EMBL/GenBank/DDBJ whole genome shotgun (WGS) entry which is preliminary data.</text>
</comment>
<dbReference type="Proteomes" id="UP000233375">
    <property type="component" value="Unassembled WGS sequence"/>
</dbReference>
<dbReference type="OrthoDB" id="1456570at2"/>
<accession>A0A2N0YZI3</accession>
<keyword evidence="3" id="KW-1185">Reference proteome</keyword>
<organism evidence="2 3">
    <name type="scientific">Niallia nealsonii</name>
    <dbReference type="NCBI Taxonomy" id="115979"/>
    <lineage>
        <taxon>Bacteria</taxon>
        <taxon>Bacillati</taxon>
        <taxon>Bacillota</taxon>
        <taxon>Bacilli</taxon>
        <taxon>Bacillales</taxon>
        <taxon>Bacillaceae</taxon>
        <taxon>Niallia</taxon>
    </lineage>
</organism>
<dbReference type="EMBL" id="PISE01000037">
    <property type="protein sequence ID" value="PKG22659.1"/>
    <property type="molecule type" value="Genomic_DNA"/>
</dbReference>
<dbReference type="Pfam" id="PF14206">
    <property type="entry name" value="Cys_rich_CPCC"/>
    <property type="match status" value="1"/>
</dbReference>
<dbReference type="InterPro" id="IPR025983">
    <property type="entry name" value="Cys_rich_CPCC"/>
</dbReference>
<dbReference type="RefSeq" id="WP_101178209.1">
    <property type="nucleotide sequence ID" value="NZ_PISE01000037.1"/>
</dbReference>
<evidence type="ECO:0000313" key="2">
    <source>
        <dbReference type="EMBL" id="PKG22659.1"/>
    </source>
</evidence>
<gene>
    <name evidence="2" type="ORF">CWS01_16150</name>
</gene>
<feature type="domain" description="Cysteine-rich CPCC" evidence="1">
    <location>
        <begin position="6"/>
        <end position="71"/>
    </location>
</feature>
<protein>
    <recommendedName>
        <fullName evidence="1">Cysteine-rich CPCC domain-containing protein</fullName>
    </recommendedName>
</protein>